<keyword evidence="2" id="KW-1185">Reference proteome</keyword>
<name>A0A8B9SD72_APTOW</name>
<dbReference type="Ensembl" id="ENSAOWT00000025515.1">
    <property type="protein sequence ID" value="ENSAOWP00000022510.1"/>
    <property type="gene ID" value="ENSAOWG00000015212.1"/>
</dbReference>
<evidence type="ECO:0000313" key="1">
    <source>
        <dbReference type="Ensembl" id="ENSAOWP00000022510.1"/>
    </source>
</evidence>
<dbReference type="AlphaFoldDB" id="A0A8B9SD72"/>
<reference evidence="1" key="1">
    <citation type="submission" date="2025-08" db="UniProtKB">
        <authorList>
            <consortium name="Ensembl"/>
        </authorList>
    </citation>
    <scope>IDENTIFICATION</scope>
</reference>
<dbReference type="Proteomes" id="UP000694424">
    <property type="component" value="Unplaced"/>
</dbReference>
<sequence>MESPGTVHPSSTRIGRETTYRTKIFFYLCAFSLILLKKKKQPPICSCPACCSMWVFELTLWAHRSAPVKNTQLNFVKTHICAYLCFDGSGM</sequence>
<proteinExistence type="predicted"/>
<organism evidence="1 2">
    <name type="scientific">Apteryx owenii</name>
    <name type="common">Little spotted kiwi</name>
    <dbReference type="NCBI Taxonomy" id="8824"/>
    <lineage>
        <taxon>Eukaryota</taxon>
        <taxon>Metazoa</taxon>
        <taxon>Chordata</taxon>
        <taxon>Craniata</taxon>
        <taxon>Vertebrata</taxon>
        <taxon>Euteleostomi</taxon>
        <taxon>Archelosauria</taxon>
        <taxon>Archosauria</taxon>
        <taxon>Dinosauria</taxon>
        <taxon>Saurischia</taxon>
        <taxon>Theropoda</taxon>
        <taxon>Coelurosauria</taxon>
        <taxon>Aves</taxon>
        <taxon>Palaeognathae</taxon>
        <taxon>Apterygiformes</taxon>
        <taxon>Apterygidae</taxon>
        <taxon>Apteryx</taxon>
    </lineage>
</organism>
<evidence type="ECO:0000313" key="2">
    <source>
        <dbReference type="Proteomes" id="UP000694424"/>
    </source>
</evidence>
<reference evidence="1" key="2">
    <citation type="submission" date="2025-09" db="UniProtKB">
        <authorList>
            <consortium name="Ensembl"/>
        </authorList>
    </citation>
    <scope>IDENTIFICATION</scope>
</reference>
<accession>A0A8B9SD72</accession>
<protein>
    <submittedName>
        <fullName evidence="1">Uncharacterized protein</fullName>
    </submittedName>
</protein>